<evidence type="ECO:0000259" key="2">
    <source>
        <dbReference type="Pfam" id="PF00082"/>
    </source>
</evidence>
<gene>
    <name evidence="3" type="primary">SUB6</name>
    <name evidence="3" type="ORF">BN14_05909</name>
</gene>
<dbReference type="Gene3D" id="3.40.50.200">
    <property type="entry name" value="Peptidase S8/S53 domain"/>
    <property type="match status" value="1"/>
</dbReference>
<dbReference type="EC" id="3.4.21.48" evidence="3"/>
<comment type="caution">
    <text evidence="3">The sequence shown here is derived from an EMBL/GenBank/DDBJ whole genome shotgun (WGS) entry which is preliminary data.</text>
</comment>
<dbReference type="Pfam" id="PF00082">
    <property type="entry name" value="Peptidase_S8"/>
    <property type="match status" value="1"/>
</dbReference>
<dbReference type="Proteomes" id="UP000012065">
    <property type="component" value="Unassembled WGS sequence"/>
</dbReference>
<dbReference type="SUPFAM" id="SSF52743">
    <property type="entry name" value="Subtilisin-like"/>
    <property type="match status" value="1"/>
</dbReference>
<keyword evidence="3" id="KW-0378">Hydrolase</keyword>
<dbReference type="EMBL" id="CAOJ01008890">
    <property type="protein sequence ID" value="CCO31859.1"/>
    <property type="molecule type" value="Genomic_DNA"/>
</dbReference>
<sequence>MRLLRSSLGIYTAHSSFGGRARWGATFGGYANQDGNGHGTHTAGTAVGASYGVATSANIIAVKGELIHS</sequence>
<name>M5BX54_THACB</name>
<evidence type="ECO:0000313" key="4">
    <source>
        <dbReference type="Proteomes" id="UP000012065"/>
    </source>
</evidence>
<feature type="domain" description="Peptidase S8/S53" evidence="2">
    <location>
        <begin position="21"/>
        <end position="64"/>
    </location>
</feature>
<accession>M5BX54</accession>
<dbReference type="InterPro" id="IPR000209">
    <property type="entry name" value="Peptidase_S8/S53_dom"/>
</dbReference>
<dbReference type="GO" id="GO:0004252">
    <property type="term" value="F:serine-type endopeptidase activity"/>
    <property type="evidence" value="ECO:0007669"/>
    <property type="project" value="UniProtKB-EC"/>
</dbReference>
<evidence type="ECO:0000256" key="1">
    <source>
        <dbReference type="PROSITE-ProRule" id="PRU01240"/>
    </source>
</evidence>
<reference evidence="3 4" key="1">
    <citation type="journal article" date="2013" name="J. Biotechnol.">
        <title>Establishment and interpretation of the genome sequence of the phytopathogenic fungus Rhizoctonia solani AG1-IB isolate 7/3/14.</title>
        <authorList>
            <person name="Wibberg D.W."/>
            <person name="Jelonek L.J."/>
            <person name="Rupp O.R."/>
            <person name="Hennig M.H."/>
            <person name="Eikmeyer F.E."/>
            <person name="Goesmann A.G."/>
            <person name="Hartmann A.H."/>
            <person name="Borriss R.B."/>
            <person name="Grosch R.G."/>
            <person name="Puehler A.P."/>
            <person name="Schlueter A.S."/>
        </authorList>
    </citation>
    <scope>NUCLEOTIDE SEQUENCE [LARGE SCALE GENOMIC DNA]</scope>
    <source>
        <strain evidence="4">AG1-IB / isolate 7/3/14</strain>
    </source>
</reference>
<dbReference type="PROSITE" id="PS51892">
    <property type="entry name" value="SUBTILASE"/>
    <property type="match status" value="1"/>
</dbReference>
<dbReference type="GO" id="GO:0006508">
    <property type="term" value="P:proteolysis"/>
    <property type="evidence" value="ECO:0007669"/>
    <property type="project" value="UniProtKB-KW"/>
</dbReference>
<organism evidence="3 4">
    <name type="scientific">Thanatephorus cucumeris (strain AG1-IB / isolate 7/3/14)</name>
    <name type="common">Lettuce bottom rot fungus</name>
    <name type="synonym">Rhizoctonia solani</name>
    <dbReference type="NCBI Taxonomy" id="1108050"/>
    <lineage>
        <taxon>Eukaryota</taxon>
        <taxon>Fungi</taxon>
        <taxon>Dikarya</taxon>
        <taxon>Basidiomycota</taxon>
        <taxon>Agaricomycotina</taxon>
        <taxon>Agaricomycetes</taxon>
        <taxon>Cantharellales</taxon>
        <taxon>Ceratobasidiaceae</taxon>
        <taxon>Rhizoctonia</taxon>
        <taxon>Rhizoctonia solani AG-1</taxon>
    </lineage>
</organism>
<protein>
    <submittedName>
        <fullName evidence="3">Subtilisin-like protease 6</fullName>
        <ecNumber evidence="3">3.4.21.48</ecNumber>
    </submittedName>
</protein>
<dbReference type="InterPro" id="IPR036852">
    <property type="entry name" value="Peptidase_S8/S53_dom_sf"/>
</dbReference>
<comment type="caution">
    <text evidence="1">Lacks conserved residue(s) required for the propagation of feature annotation.</text>
</comment>
<comment type="similarity">
    <text evidence="1">Belongs to the peptidase S8 family.</text>
</comment>
<dbReference type="HOGENOM" id="CLU_2777670_0_0_1"/>
<evidence type="ECO:0000313" key="3">
    <source>
        <dbReference type="EMBL" id="CCO31859.1"/>
    </source>
</evidence>
<proteinExistence type="inferred from homology"/>
<keyword evidence="3" id="KW-0645">Protease</keyword>
<dbReference type="AlphaFoldDB" id="M5BX54"/>